<keyword evidence="1 2" id="KW-0727">SH2 domain</keyword>
<protein>
    <recommendedName>
        <fullName evidence="4">SH2 domain-containing protein</fullName>
    </recommendedName>
</protein>
<gene>
    <name evidence="5" type="ORF">SPHA_54123</name>
</gene>
<feature type="compositionally biased region" description="Basic and acidic residues" evidence="3">
    <location>
        <begin position="233"/>
        <end position="243"/>
    </location>
</feature>
<dbReference type="OrthoDB" id="10044490at2759"/>
<feature type="compositionally biased region" description="Basic and acidic residues" evidence="3">
    <location>
        <begin position="86"/>
        <end position="95"/>
    </location>
</feature>
<evidence type="ECO:0000313" key="5">
    <source>
        <dbReference type="EMBL" id="CAE1300901.1"/>
    </source>
</evidence>
<dbReference type="EMBL" id="CAHIKZ030003485">
    <property type="protein sequence ID" value="CAE1300901.1"/>
    <property type="molecule type" value="Genomic_DNA"/>
</dbReference>
<feature type="compositionally biased region" description="Acidic residues" evidence="3">
    <location>
        <begin position="28"/>
        <end position="49"/>
    </location>
</feature>
<proteinExistence type="predicted"/>
<dbReference type="GO" id="GO:0005737">
    <property type="term" value="C:cytoplasm"/>
    <property type="evidence" value="ECO:0007669"/>
    <property type="project" value="UniProtKB-ARBA"/>
</dbReference>
<feature type="compositionally biased region" description="Pro residues" evidence="3">
    <location>
        <begin position="152"/>
        <end position="161"/>
    </location>
</feature>
<evidence type="ECO:0000256" key="1">
    <source>
        <dbReference type="ARBA" id="ARBA00022999"/>
    </source>
</evidence>
<dbReference type="SMART" id="SM00252">
    <property type="entry name" value="SH2"/>
    <property type="match status" value="1"/>
</dbReference>
<feature type="compositionally biased region" description="Basic and acidic residues" evidence="3">
    <location>
        <begin position="120"/>
        <end position="131"/>
    </location>
</feature>
<evidence type="ECO:0000256" key="2">
    <source>
        <dbReference type="PROSITE-ProRule" id="PRU00191"/>
    </source>
</evidence>
<feature type="compositionally biased region" description="Polar residues" evidence="3">
    <location>
        <begin position="215"/>
        <end position="227"/>
    </location>
</feature>
<dbReference type="InterPro" id="IPR000980">
    <property type="entry name" value="SH2"/>
</dbReference>
<feature type="compositionally biased region" description="Basic and acidic residues" evidence="3">
    <location>
        <begin position="162"/>
        <end position="174"/>
    </location>
</feature>
<dbReference type="InterPro" id="IPR036860">
    <property type="entry name" value="SH2_dom_sf"/>
</dbReference>
<dbReference type="GO" id="GO:0035556">
    <property type="term" value="P:intracellular signal transduction"/>
    <property type="evidence" value="ECO:0007669"/>
    <property type="project" value="TreeGrafter"/>
</dbReference>
<evidence type="ECO:0000313" key="6">
    <source>
        <dbReference type="Proteomes" id="UP000597762"/>
    </source>
</evidence>
<dbReference type="Proteomes" id="UP000597762">
    <property type="component" value="Unassembled WGS sequence"/>
</dbReference>
<comment type="caution">
    <text evidence="5">The sequence shown here is derived from an EMBL/GenBank/DDBJ whole genome shotgun (WGS) entry which is preliminary data.</text>
</comment>
<dbReference type="PROSITE" id="PS50001">
    <property type="entry name" value="SH2"/>
    <property type="match status" value="1"/>
</dbReference>
<feature type="domain" description="SH2" evidence="4">
    <location>
        <begin position="252"/>
        <end position="354"/>
    </location>
</feature>
<evidence type="ECO:0000256" key="3">
    <source>
        <dbReference type="SAM" id="MobiDB-lite"/>
    </source>
</evidence>
<accession>A0A812DI72</accession>
<feature type="region of interest" description="Disordered" evidence="3">
    <location>
        <begin position="208"/>
        <end position="243"/>
    </location>
</feature>
<dbReference type="PANTHER" id="PTHR14098">
    <property type="entry name" value="SH2 DOMAIN CONTAINING PROTEIN"/>
    <property type="match status" value="1"/>
</dbReference>
<keyword evidence="6" id="KW-1185">Reference proteome</keyword>
<name>A0A812DI72_ACAPH</name>
<dbReference type="AlphaFoldDB" id="A0A812DI72"/>
<dbReference type="SUPFAM" id="SSF55550">
    <property type="entry name" value="SH2 domain"/>
    <property type="match status" value="1"/>
</dbReference>
<reference evidence="5" key="1">
    <citation type="submission" date="2021-01" db="EMBL/GenBank/DDBJ databases">
        <authorList>
            <person name="Li R."/>
            <person name="Bekaert M."/>
        </authorList>
    </citation>
    <scope>NUCLEOTIDE SEQUENCE</scope>
    <source>
        <strain evidence="5">Farmed</strain>
    </source>
</reference>
<organism evidence="5 6">
    <name type="scientific">Acanthosepion pharaonis</name>
    <name type="common">Pharaoh cuttlefish</name>
    <name type="synonym">Sepia pharaonis</name>
    <dbReference type="NCBI Taxonomy" id="158019"/>
    <lineage>
        <taxon>Eukaryota</taxon>
        <taxon>Metazoa</taxon>
        <taxon>Spiralia</taxon>
        <taxon>Lophotrochozoa</taxon>
        <taxon>Mollusca</taxon>
        <taxon>Cephalopoda</taxon>
        <taxon>Coleoidea</taxon>
        <taxon>Decapodiformes</taxon>
        <taxon>Sepiida</taxon>
        <taxon>Sepiina</taxon>
        <taxon>Sepiidae</taxon>
        <taxon>Acanthosepion</taxon>
    </lineage>
</organism>
<dbReference type="GO" id="GO:0007169">
    <property type="term" value="P:cell surface receptor protein tyrosine kinase signaling pathway"/>
    <property type="evidence" value="ECO:0007669"/>
    <property type="project" value="TreeGrafter"/>
</dbReference>
<feature type="region of interest" description="Disordered" evidence="3">
    <location>
        <begin position="23"/>
        <end position="178"/>
    </location>
</feature>
<dbReference type="Pfam" id="PF00017">
    <property type="entry name" value="SH2"/>
    <property type="match status" value="1"/>
</dbReference>
<dbReference type="PANTHER" id="PTHR14098:SF14">
    <property type="entry name" value="SH2 DOMAIN-CONTAINING PROTEIN"/>
    <property type="match status" value="1"/>
</dbReference>
<evidence type="ECO:0000259" key="4">
    <source>
        <dbReference type="PROSITE" id="PS50001"/>
    </source>
</evidence>
<dbReference type="InterPro" id="IPR051751">
    <property type="entry name" value="Immunoreceptor_sig_adapters"/>
</dbReference>
<dbReference type="Gene3D" id="3.30.505.10">
    <property type="entry name" value="SH2 domain"/>
    <property type="match status" value="1"/>
</dbReference>
<sequence length="358" mass="41101">MKEAPRLKMNFKIVRKAKEAIFNKEVDGEQSDDSWPDDEFSDIESDSESEVATSKDEHIYNDISAIDCSNDADGVREDVYENYDSEVTKTNEMRKAPPVLPPRKTDNIPKPPARRKKEKKPPLPEKIHSDQEDNQFYEEMNQMTLNSSSSLPSPPKSVPPLPKKDQQNKTNSHEIEDDGNYLLPVFQRQSPGQVKECRSFPPLRVPARKMPAIPSMTSNDKTSSSHRSPLFRPRIEPPKEKPTENPLNVFPWYHGASERMVVENKLLHYKMDGMYAVRNSTTKGPSYPYAVTLYHSGKTYNFPIRIRDSDKRLALGIEKKNEPNFETLDALINYFNKNKIQLMNNQFVLLSIPLDQSS</sequence>